<dbReference type="Proteomes" id="UP001420932">
    <property type="component" value="Unassembled WGS sequence"/>
</dbReference>
<sequence>MMENEMMNNNNSNILHHQLPWGLTFNPTDEDLMRYLRAKVDNIQLPFVDPILEFDVFTVDHPSQLFYLHQELMNETHVYFYIKKSGKVRSAGNGRWIANKGPVNIFSSEGEMMGERRSLVYYNSKEKIPAKKTRWIMNEYRLPNLQPTIMSDSSSKDHFWTLCKIGETGRTSGDNEQVLPPPRSQPHQMLQQVDNVELVPQEVTGRSFGGKDYQSSNNVPSQQQQQQQQQSESDDDGDQGWIDNLESTLEVDGEEQQPQVHKIDDQQLLMGPHHDQQVDDQQQQHQQQPLFEQHQPQVLQQHTDDNIINVEDYDDISPCICLDEYQGNFDSWMETIKKRGHDDQQHQFDDEEENDQDWIENLESTLEVDDEEQQPLQQLPLIHQQFDQQHQPWPQVLHQHTDDNIITVEDYDDIPPCIFLDEYQDNFDSWMETIKKRGHNDQQQQVDEEEEPSPKRAKVRVAN</sequence>
<keyword evidence="1" id="KW-0805">Transcription regulation</keyword>
<feature type="region of interest" description="Disordered" evidence="5">
    <location>
        <begin position="435"/>
        <end position="463"/>
    </location>
</feature>
<dbReference type="InterPro" id="IPR003441">
    <property type="entry name" value="NAC-dom"/>
</dbReference>
<dbReference type="PANTHER" id="PTHR31719:SF43">
    <property type="entry name" value="NAC TRANSCRIPTION FACTOR 56"/>
    <property type="match status" value="1"/>
</dbReference>
<dbReference type="PROSITE" id="PS51005">
    <property type="entry name" value="NAC"/>
    <property type="match status" value="1"/>
</dbReference>
<evidence type="ECO:0000256" key="4">
    <source>
        <dbReference type="ARBA" id="ARBA00023242"/>
    </source>
</evidence>
<keyword evidence="8" id="KW-1185">Reference proteome</keyword>
<evidence type="ECO:0000313" key="8">
    <source>
        <dbReference type="Proteomes" id="UP001420932"/>
    </source>
</evidence>
<feature type="domain" description="NAC" evidence="6">
    <location>
        <begin position="19"/>
        <end position="168"/>
    </location>
</feature>
<proteinExistence type="predicted"/>
<reference evidence="7 8" key="1">
    <citation type="submission" date="2024-01" db="EMBL/GenBank/DDBJ databases">
        <title>Genome assemblies of Stephania.</title>
        <authorList>
            <person name="Yang L."/>
        </authorList>
    </citation>
    <scope>NUCLEOTIDE SEQUENCE [LARGE SCALE GENOMIC DNA]</scope>
    <source>
        <strain evidence="7">YNDBR</strain>
        <tissue evidence="7">Leaf</tissue>
    </source>
</reference>
<evidence type="ECO:0000313" key="7">
    <source>
        <dbReference type="EMBL" id="KAK9122122.1"/>
    </source>
</evidence>
<dbReference type="PANTHER" id="PTHR31719">
    <property type="entry name" value="NAC TRANSCRIPTION FACTOR 56"/>
    <property type="match status" value="1"/>
</dbReference>
<dbReference type="Pfam" id="PF02365">
    <property type="entry name" value="NAM"/>
    <property type="match status" value="1"/>
</dbReference>
<dbReference type="EMBL" id="JBBNAF010000008">
    <property type="protein sequence ID" value="KAK9122122.1"/>
    <property type="molecule type" value="Genomic_DNA"/>
</dbReference>
<keyword evidence="3" id="KW-0804">Transcription</keyword>
<organism evidence="7 8">
    <name type="scientific">Stephania yunnanensis</name>
    <dbReference type="NCBI Taxonomy" id="152371"/>
    <lineage>
        <taxon>Eukaryota</taxon>
        <taxon>Viridiplantae</taxon>
        <taxon>Streptophyta</taxon>
        <taxon>Embryophyta</taxon>
        <taxon>Tracheophyta</taxon>
        <taxon>Spermatophyta</taxon>
        <taxon>Magnoliopsida</taxon>
        <taxon>Ranunculales</taxon>
        <taxon>Menispermaceae</taxon>
        <taxon>Menispermoideae</taxon>
        <taxon>Cissampelideae</taxon>
        <taxon>Stephania</taxon>
    </lineage>
</organism>
<evidence type="ECO:0000256" key="5">
    <source>
        <dbReference type="SAM" id="MobiDB-lite"/>
    </source>
</evidence>
<keyword evidence="2" id="KW-0238">DNA-binding</keyword>
<dbReference type="SUPFAM" id="SSF101941">
    <property type="entry name" value="NAC domain"/>
    <property type="match status" value="1"/>
</dbReference>
<dbReference type="GO" id="GO:0003677">
    <property type="term" value="F:DNA binding"/>
    <property type="evidence" value="ECO:0007669"/>
    <property type="project" value="UniProtKB-KW"/>
</dbReference>
<dbReference type="GO" id="GO:0006355">
    <property type="term" value="P:regulation of DNA-templated transcription"/>
    <property type="evidence" value="ECO:0007669"/>
    <property type="project" value="InterPro"/>
</dbReference>
<evidence type="ECO:0000259" key="6">
    <source>
        <dbReference type="PROSITE" id="PS51005"/>
    </source>
</evidence>
<dbReference type="Gene3D" id="2.170.150.80">
    <property type="entry name" value="NAC domain"/>
    <property type="match status" value="1"/>
</dbReference>
<dbReference type="InterPro" id="IPR036093">
    <property type="entry name" value="NAC_dom_sf"/>
</dbReference>
<keyword evidence="4" id="KW-0539">Nucleus</keyword>
<evidence type="ECO:0000256" key="1">
    <source>
        <dbReference type="ARBA" id="ARBA00023015"/>
    </source>
</evidence>
<evidence type="ECO:0000256" key="3">
    <source>
        <dbReference type="ARBA" id="ARBA00023163"/>
    </source>
</evidence>
<accession>A0AAP0NW51</accession>
<name>A0AAP0NW51_9MAGN</name>
<dbReference type="AlphaFoldDB" id="A0AAP0NW51"/>
<gene>
    <name evidence="7" type="ORF">Syun_019739</name>
</gene>
<feature type="region of interest" description="Disordered" evidence="5">
    <location>
        <begin position="205"/>
        <end position="242"/>
    </location>
</feature>
<evidence type="ECO:0000256" key="2">
    <source>
        <dbReference type="ARBA" id="ARBA00023125"/>
    </source>
</evidence>
<protein>
    <recommendedName>
        <fullName evidence="6">NAC domain-containing protein</fullName>
    </recommendedName>
</protein>
<comment type="caution">
    <text evidence="7">The sequence shown here is derived from an EMBL/GenBank/DDBJ whole genome shotgun (WGS) entry which is preliminary data.</text>
</comment>